<dbReference type="EMBL" id="KQ964249">
    <property type="protein sequence ID" value="KXJ92394.1"/>
    <property type="molecule type" value="Genomic_DNA"/>
</dbReference>
<feature type="region of interest" description="Disordered" evidence="1">
    <location>
        <begin position="55"/>
        <end position="81"/>
    </location>
</feature>
<proteinExistence type="predicted"/>
<protein>
    <submittedName>
        <fullName evidence="2">Uncharacterized protein</fullName>
    </submittedName>
</protein>
<dbReference type="OrthoDB" id="5221152at2759"/>
<evidence type="ECO:0000256" key="1">
    <source>
        <dbReference type="SAM" id="MobiDB-lite"/>
    </source>
</evidence>
<dbReference type="AlphaFoldDB" id="A0A136J5I1"/>
<organism evidence="2 3">
    <name type="scientific">Microdochium bolleyi</name>
    <dbReference type="NCBI Taxonomy" id="196109"/>
    <lineage>
        <taxon>Eukaryota</taxon>
        <taxon>Fungi</taxon>
        <taxon>Dikarya</taxon>
        <taxon>Ascomycota</taxon>
        <taxon>Pezizomycotina</taxon>
        <taxon>Sordariomycetes</taxon>
        <taxon>Xylariomycetidae</taxon>
        <taxon>Xylariales</taxon>
        <taxon>Microdochiaceae</taxon>
        <taxon>Microdochium</taxon>
    </lineage>
</organism>
<gene>
    <name evidence="2" type="ORF">Micbo1qcDRAFT_204380</name>
</gene>
<dbReference type="InParanoid" id="A0A136J5I1"/>
<dbReference type="Proteomes" id="UP000070501">
    <property type="component" value="Unassembled WGS sequence"/>
</dbReference>
<evidence type="ECO:0000313" key="3">
    <source>
        <dbReference type="Proteomes" id="UP000070501"/>
    </source>
</evidence>
<keyword evidence="3" id="KW-1185">Reference proteome</keyword>
<evidence type="ECO:0000313" key="2">
    <source>
        <dbReference type="EMBL" id="KXJ92394.1"/>
    </source>
</evidence>
<accession>A0A136J5I1</accession>
<name>A0A136J5I1_9PEZI</name>
<feature type="compositionally biased region" description="Low complexity" evidence="1">
    <location>
        <begin position="65"/>
        <end position="81"/>
    </location>
</feature>
<sequence>MPSPDIKNFLSTKPVSFQIKTAGGTWSCELHSDRHSLERKRAALAAAGLSTSEIDALPSLPRTDSGLSNTSSSASSVANAH</sequence>
<reference evidence="3" key="1">
    <citation type="submission" date="2016-02" db="EMBL/GenBank/DDBJ databases">
        <title>Draft genome sequence of Microdochium bolleyi, a fungal endophyte of beachgrass.</title>
        <authorList>
            <consortium name="DOE Joint Genome Institute"/>
            <person name="David A.S."/>
            <person name="May G."/>
            <person name="Haridas S."/>
            <person name="Lim J."/>
            <person name="Wang M."/>
            <person name="Labutti K."/>
            <person name="Lipzen A."/>
            <person name="Barry K."/>
            <person name="Grigoriev I.V."/>
        </authorList>
    </citation>
    <scope>NUCLEOTIDE SEQUENCE [LARGE SCALE GENOMIC DNA]</scope>
    <source>
        <strain evidence="3">J235TASD1</strain>
    </source>
</reference>